<evidence type="ECO:0000313" key="1">
    <source>
        <dbReference type="EMBL" id="MFC6081260.1"/>
    </source>
</evidence>
<dbReference type="EMBL" id="JBHSRF010000008">
    <property type="protein sequence ID" value="MFC6081260.1"/>
    <property type="molecule type" value="Genomic_DNA"/>
</dbReference>
<name>A0ABW1NE70_9ACTN</name>
<evidence type="ECO:0000313" key="2">
    <source>
        <dbReference type="Proteomes" id="UP001596137"/>
    </source>
</evidence>
<organism evidence="1 2">
    <name type="scientific">Sphaerisporangium aureirubrum</name>
    <dbReference type="NCBI Taxonomy" id="1544736"/>
    <lineage>
        <taxon>Bacteria</taxon>
        <taxon>Bacillati</taxon>
        <taxon>Actinomycetota</taxon>
        <taxon>Actinomycetes</taxon>
        <taxon>Streptosporangiales</taxon>
        <taxon>Streptosporangiaceae</taxon>
        <taxon>Sphaerisporangium</taxon>
    </lineage>
</organism>
<keyword evidence="2" id="KW-1185">Reference proteome</keyword>
<proteinExistence type="predicted"/>
<comment type="caution">
    <text evidence="1">The sequence shown here is derived from an EMBL/GenBank/DDBJ whole genome shotgun (WGS) entry which is preliminary data.</text>
</comment>
<dbReference type="InterPro" id="IPR052552">
    <property type="entry name" value="YeaO-like"/>
</dbReference>
<accession>A0ABW1NE70</accession>
<dbReference type="PANTHER" id="PTHR36849:SF1">
    <property type="entry name" value="CYTOPLASMIC PROTEIN"/>
    <property type="match status" value="1"/>
</dbReference>
<sequence length="117" mass="13368">MPWQIKRVYDSPSPADGYRVLVDRLWPRGMTKEEAALDLWLKEIAPTPTLRTWFAHRPDRFEEFTKRYTAELTTNPALGQLLQLAQDHPAITLLYAAKSTTVNHAAVLAEYLTSASR</sequence>
<reference evidence="2" key="1">
    <citation type="journal article" date="2019" name="Int. J. Syst. Evol. Microbiol.">
        <title>The Global Catalogue of Microorganisms (GCM) 10K type strain sequencing project: providing services to taxonomists for standard genome sequencing and annotation.</title>
        <authorList>
            <consortium name="The Broad Institute Genomics Platform"/>
            <consortium name="The Broad Institute Genome Sequencing Center for Infectious Disease"/>
            <person name="Wu L."/>
            <person name="Ma J."/>
        </authorList>
    </citation>
    <scope>NUCLEOTIDE SEQUENCE [LARGE SCALE GENOMIC DNA]</scope>
    <source>
        <strain evidence="2">JCM 30346</strain>
    </source>
</reference>
<dbReference type="Pfam" id="PF22752">
    <property type="entry name" value="DUF488-N3i"/>
    <property type="match status" value="1"/>
</dbReference>
<dbReference type="RefSeq" id="WP_380748899.1">
    <property type="nucleotide sequence ID" value="NZ_JBHSRF010000008.1"/>
</dbReference>
<protein>
    <submittedName>
        <fullName evidence="1">DUF488 domain-containing protein</fullName>
    </submittedName>
</protein>
<dbReference type="PANTHER" id="PTHR36849">
    <property type="entry name" value="CYTOPLASMIC PROTEIN-RELATED"/>
    <property type="match status" value="1"/>
</dbReference>
<dbReference type="Proteomes" id="UP001596137">
    <property type="component" value="Unassembled WGS sequence"/>
</dbReference>
<gene>
    <name evidence="1" type="ORF">ACFP1K_08825</name>
</gene>